<keyword evidence="1 2" id="KW-0812">Transmembrane</keyword>
<proteinExistence type="predicted"/>
<keyword evidence="1" id="KW-0472">Membrane</keyword>
<organism evidence="2 3">
    <name type="scientific">Gregarina niphandrodes</name>
    <name type="common">Septate eugregarine</name>
    <dbReference type="NCBI Taxonomy" id="110365"/>
    <lineage>
        <taxon>Eukaryota</taxon>
        <taxon>Sar</taxon>
        <taxon>Alveolata</taxon>
        <taxon>Apicomplexa</taxon>
        <taxon>Conoidasida</taxon>
        <taxon>Gregarinasina</taxon>
        <taxon>Eugregarinorida</taxon>
        <taxon>Gregarinidae</taxon>
        <taxon>Gregarina</taxon>
    </lineage>
</organism>
<comment type="caution">
    <text evidence="2">The sequence shown here is derived from an EMBL/GenBank/DDBJ whole genome shotgun (WGS) entry which is preliminary data.</text>
</comment>
<dbReference type="VEuPathDB" id="CryptoDB:GNI_154420"/>
<evidence type="ECO:0000256" key="1">
    <source>
        <dbReference type="SAM" id="Phobius"/>
    </source>
</evidence>
<dbReference type="RefSeq" id="XP_011132853.1">
    <property type="nucleotide sequence ID" value="XM_011134551.1"/>
</dbReference>
<feature type="transmembrane region" description="Helical" evidence="1">
    <location>
        <begin position="215"/>
        <end position="236"/>
    </location>
</feature>
<sequence length="455" mass="50850">MRTFKSGWGGVKGSGLLSVLTRLDGSRPGVEGCVARIVRLKVESGELTALALGPREEFELTRFTDEGKAYTVQKGPWCYDCFESWNRMMVLRPEDGSTTDAEVTLLRAWKTRLSHEPPGAVKALFAEIFGESLHELRDPRSDPDFGIHGYEVYPLVRGVDGIVVLETRLLYRSELKELLQRVPKDWRPVMRKSVGSRPRDPAVVKAAKKTLKRRAYTAMGVLATLGMIGFGAYWFWPEKRDRLPGDGLIWPGGTEACPQLGANRTAVWFSGEPMLISTCGSGTIVCGNGSSSTECSEFGNPWPVSYPSIWNTVHEIPHEKCEVLCRSPQEVDSTLTMRLFHHFLFRPPFNRMYGPPMSPETQVQHLLEAFTLDPNCSGSAPSWQEIRNLPNCKCNIANVTCEVMPQQNTAMMHNATLTDLEVNLAAVSDSFDDYSKEDYATKSCHYECRKLNAAN</sequence>
<name>A0A023AZA2_GRENI</name>
<dbReference type="EMBL" id="AFNH02001153">
    <property type="protein sequence ID" value="EZG44000.1"/>
    <property type="molecule type" value="Genomic_DNA"/>
</dbReference>
<dbReference type="AlphaFoldDB" id="A0A023AZA2"/>
<keyword evidence="3" id="KW-1185">Reference proteome</keyword>
<protein>
    <submittedName>
        <fullName evidence="2">Transmembrane protein</fullName>
    </submittedName>
</protein>
<dbReference type="GeneID" id="22915346"/>
<gene>
    <name evidence="2" type="ORF">GNI_154420</name>
</gene>
<evidence type="ECO:0000313" key="3">
    <source>
        <dbReference type="Proteomes" id="UP000019763"/>
    </source>
</evidence>
<dbReference type="Proteomes" id="UP000019763">
    <property type="component" value="Unassembled WGS sequence"/>
</dbReference>
<accession>A0A023AZA2</accession>
<keyword evidence="1" id="KW-1133">Transmembrane helix</keyword>
<reference evidence="2" key="1">
    <citation type="submission" date="2013-12" db="EMBL/GenBank/DDBJ databases">
        <authorList>
            <person name="Omoto C.K."/>
            <person name="Sibley D."/>
            <person name="Venepally P."/>
            <person name="Hadjithomas M."/>
            <person name="Karamycheva S."/>
            <person name="Brunk B."/>
            <person name="Roos D."/>
            <person name="Caler E."/>
            <person name="Lorenzi H."/>
        </authorList>
    </citation>
    <scope>NUCLEOTIDE SEQUENCE</scope>
</reference>
<evidence type="ECO:0000313" key="2">
    <source>
        <dbReference type="EMBL" id="EZG44000.1"/>
    </source>
</evidence>